<organism evidence="1 2">
    <name type="scientific">Streptomyces daqingensis</name>
    <dbReference type="NCBI Taxonomy" id="1472640"/>
    <lineage>
        <taxon>Bacteria</taxon>
        <taxon>Bacillati</taxon>
        <taxon>Actinomycetota</taxon>
        <taxon>Actinomycetes</taxon>
        <taxon>Kitasatosporales</taxon>
        <taxon>Streptomycetaceae</taxon>
        <taxon>Streptomyces</taxon>
    </lineage>
</organism>
<name>A0ABQ2MMU0_9ACTN</name>
<gene>
    <name evidence="1" type="ORF">GCM10012287_45950</name>
</gene>
<evidence type="ECO:0000313" key="2">
    <source>
        <dbReference type="Proteomes" id="UP000631535"/>
    </source>
</evidence>
<proteinExistence type="predicted"/>
<sequence length="76" mass="8109">MLGDARLVLPEPFDARLPYGIDHFRPDLTGPFRMAARPRGQVLRMGDAGSPALPGGELGEHRSGITVGYLAGGHSR</sequence>
<evidence type="ECO:0000313" key="1">
    <source>
        <dbReference type="EMBL" id="GGO55212.1"/>
    </source>
</evidence>
<comment type="caution">
    <text evidence="1">The sequence shown here is derived from an EMBL/GenBank/DDBJ whole genome shotgun (WGS) entry which is preliminary data.</text>
</comment>
<accession>A0ABQ2MMU0</accession>
<keyword evidence="2" id="KW-1185">Reference proteome</keyword>
<reference evidence="2" key="1">
    <citation type="journal article" date="2019" name="Int. J. Syst. Evol. Microbiol.">
        <title>The Global Catalogue of Microorganisms (GCM) 10K type strain sequencing project: providing services to taxonomists for standard genome sequencing and annotation.</title>
        <authorList>
            <consortium name="The Broad Institute Genomics Platform"/>
            <consortium name="The Broad Institute Genome Sequencing Center for Infectious Disease"/>
            <person name="Wu L."/>
            <person name="Ma J."/>
        </authorList>
    </citation>
    <scope>NUCLEOTIDE SEQUENCE [LARGE SCALE GENOMIC DNA]</scope>
    <source>
        <strain evidence="2">CGMCC 4.7178</strain>
    </source>
</reference>
<dbReference type="Proteomes" id="UP000631535">
    <property type="component" value="Unassembled WGS sequence"/>
</dbReference>
<dbReference type="EMBL" id="BMMP01000016">
    <property type="protein sequence ID" value="GGO55212.1"/>
    <property type="molecule type" value="Genomic_DNA"/>
</dbReference>
<protein>
    <submittedName>
        <fullName evidence="1">Uncharacterized protein</fullName>
    </submittedName>
</protein>